<evidence type="ECO:0000313" key="1">
    <source>
        <dbReference type="EMBL" id="WXK51443.1"/>
    </source>
</evidence>
<sequence length="287" mass="33970">MKNIILFILAINILTACKNKKETNAQQLEVSVVRKSNEDSTAINNENSPKQIEKELIKDCLPLLIDDPKLEKEKVIFFDSRKWGGEYWVDKSKNELNKIEALFPALTDKSVPSPLAAYTVSYLPKKYINQDGVVKQLDFKEPLGQDEFYLLYAYYLKQKNGDSKYKVQRDKLVDLYNAINEIYVSWSQSLLYYDHQGFRIYACAEYSIFLLDQYKEDFDSDFIEQKKLYLKSLKQYAQDQFKGSKIYDGNRIKENIAILEKLITNYYYLEQVRTFEIEYYRSRTIYL</sequence>
<organism evidence="1 2">
    <name type="scientific">Flavobacterium ginsenosidimutans</name>
    <dbReference type="NCBI Taxonomy" id="687844"/>
    <lineage>
        <taxon>Bacteria</taxon>
        <taxon>Pseudomonadati</taxon>
        <taxon>Bacteroidota</taxon>
        <taxon>Flavobacteriia</taxon>
        <taxon>Flavobacteriales</taxon>
        <taxon>Flavobacteriaceae</taxon>
        <taxon>Flavobacterium</taxon>
    </lineage>
</organism>
<accession>A0ABZ2QGT2</accession>
<keyword evidence="2" id="KW-1185">Reference proteome</keyword>
<protein>
    <recommendedName>
        <fullName evidence="3">Lipoprotein</fullName>
    </recommendedName>
</protein>
<proteinExistence type="predicted"/>
<dbReference type="Proteomes" id="UP001447857">
    <property type="component" value="Chromosome"/>
</dbReference>
<evidence type="ECO:0000313" key="2">
    <source>
        <dbReference type="Proteomes" id="UP001447857"/>
    </source>
</evidence>
<name>A0ABZ2QGT2_9FLAO</name>
<evidence type="ECO:0008006" key="3">
    <source>
        <dbReference type="Google" id="ProtNLM"/>
    </source>
</evidence>
<gene>
    <name evidence="1" type="ORF">V6624_07355</name>
</gene>
<dbReference type="RefSeq" id="WP_338841437.1">
    <property type="nucleotide sequence ID" value="NZ_CP147988.1"/>
</dbReference>
<dbReference type="EMBL" id="CP147988">
    <property type="protein sequence ID" value="WXK51443.1"/>
    <property type="molecule type" value="Genomic_DNA"/>
</dbReference>
<dbReference type="PROSITE" id="PS51257">
    <property type="entry name" value="PROKAR_LIPOPROTEIN"/>
    <property type="match status" value="1"/>
</dbReference>
<reference evidence="1 2" key="1">
    <citation type="submission" date="2024-02" db="EMBL/GenBank/DDBJ databases">
        <title>complete genome of Flavobacterium ginsenosidimutans Str. YTB16.</title>
        <authorList>
            <person name="Wang Q."/>
        </authorList>
    </citation>
    <scope>NUCLEOTIDE SEQUENCE [LARGE SCALE GENOMIC DNA]</scope>
    <source>
        <strain evidence="1 2">YTB16</strain>
    </source>
</reference>